<sequence length="988" mass="111542">MEETKSRFKRICVFCGSSSGKRPSYQEAAIELGNELVERRIDLVYGGGSVGLMGLVSHAVHHGGRHVLGVIPKTLMPREITGETIGEVKAVADMHQRKAEMARQADAFIALPGGYGTLEELLEVITWAQLGIHRKPVGLLNVDGYYNSLLTFIDKAVDEGFISPMARRIIVSAPNAKELVRQLEEYEPEFDEITSKLVWDEVDRLSYVPGSESVYSGLETFVTSEEKVGKETKVAASDWRRYRCRAKTSFPVSQLSLVSPVSLSTAIENDIQIQASLVSIGGEQSFLVSHDSLMFSPEPLSKAISNRHPLSSLSADLKKYRSYVGLLNSQRENVVHQNFSYESFPSSANLGSSEIPPLSSQQSEAPAVPEDTPAERRERKKWSPADDEVLISVWLNTSKDAVVGNEQKSHNFWKRVGQYYAESPHAIQGGDASSHNHCKQRWSKINDLTNKFCGAYAAAERQITSGQNENDVLKVAHDIFYSDHNTKFTLEHAWCILRYEQKWISLNSRKTTANGKRKTTDEPEAVSQSSSQMEADILLDQAEIEAARRQYPPQPEVEFGFPKECYCGGEPLVATSYTRNDPGRRYYTCENIDDGDCHVWKWWDVAATEEIRALSRHCGQLSDKVDYLTCVSDYDTQLNQPLFLRIVHRLSTEVEYFQPSEDATGRSSLSPLQKCTAAIRQLAYGGGADTVDEYVRLGETTARKSLHQFTAGIIHLFGDKYLRRPTQEDLERLLQIGEERGFPGMVGSIDCMHWEWKNCPTAWKGMYSRGTSKPTIVLEAVASSDLWIWHAFFGAPGTMNDLNILDRSPVFDEIINGNAPEVNFYVNGREYHLAYYLADGIYPKWATFIQSIRLPQGPKNCLFAKHQEDVRKDVERAFGVLQARFAVVRNPSNLWDKYKIENIMRACIILHNMIVEDKRHSYTQHSASEFQQGEDVDPTFVVKRTTNLGNTMGRRAEVRDRQGHQQLKEDLIENIWAKFGHLPSNYNV</sequence>
<keyword evidence="16" id="KW-1185">Reference proteome</keyword>
<dbReference type="InterPro" id="IPR005269">
    <property type="entry name" value="LOG"/>
</dbReference>
<feature type="region of interest" description="Disordered" evidence="12">
    <location>
        <begin position="352"/>
        <end position="383"/>
    </location>
</feature>
<protein>
    <recommendedName>
        <fullName evidence="2">cytokinin riboside 5'-monophosphate phosphoribohydrolase</fullName>
        <ecNumber evidence="2">3.2.2.n1</ecNumber>
    </recommendedName>
</protein>
<organism evidence="15 16">
    <name type="scientific">Brassica oleracea var. oleracea</name>
    <dbReference type="NCBI Taxonomy" id="109376"/>
    <lineage>
        <taxon>Eukaryota</taxon>
        <taxon>Viridiplantae</taxon>
        <taxon>Streptophyta</taxon>
        <taxon>Embryophyta</taxon>
        <taxon>Tracheophyta</taxon>
        <taxon>Spermatophyta</taxon>
        <taxon>Magnoliopsida</taxon>
        <taxon>eudicotyledons</taxon>
        <taxon>Gunneridae</taxon>
        <taxon>Pentapetalae</taxon>
        <taxon>rosids</taxon>
        <taxon>malvids</taxon>
        <taxon>Brassicales</taxon>
        <taxon>Brassicaceae</taxon>
        <taxon>Brassiceae</taxon>
        <taxon>Brassica</taxon>
    </lineage>
</organism>
<comment type="catalytic activity">
    <reaction evidence="9">
        <text>N(6)-(dimethylallyl)adenosine 5'-phosphate + H2O = N(6)-dimethylallyladenine + D-ribose 5-phosphate</text>
        <dbReference type="Rhea" id="RHEA:48560"/>
        <dbReference type="ChEBI" id="CHEBI:15377"/>
        <dbReference type="ChEBI" id="CHEBI:17660"/>
        <dbReference type="ChEBI" id="CHEBI:57526"/>
        <dbReference type="ChEBI" id="CHEBI:78346"/>
        <dbReference type="EC" id="3.2.2.n1"/>
    </reaction>
</comment>
<dbReference type="EC" id="3.2.2.n1" evidence="2"/>
<dbReference type="AlphaFoldDB" id="A0A0D3AHY6"/>
<proteinExistence type="inferred from homology"/>
<dbReference type="Proteomes" id="UP000032141">
    <property type="component" value="Chromosome C2"/>
</dbReference>
<name>A0A0D3AHY6_BRAOL</name>
<evidence type="ECO:0000256" key="8">
    <source>
        <dbReference type="ARBA" id="ARBA00024884"/>
    </source>
</evidence>
<reference evidence="15" key="2">
    <citation type="submission" date="2015-03" db="UniProtKB">
        <authorList>
            <consortium name="EnsemblPlants"/>
        </authorList>
    </citation>
    <scope>IDENTIFICATION</scope>
</reference>
<keyword evidence="5 11" id="KW-0863">Zinc-finger</keyword>
<dbReference type="PROSITE" id="PS50090">
    <property type="entry name" value="MYB_LIKE"/>
    <property type="match status" value="1"/>
</dbReference>
<dbReference type="PANTHER" id="PTHR47150">
    <property type="entry name" value="OS12G0169200 PROTEIN"/>
    <property type="match status" value="1"/>
</dbReference>
<dbReference type="GO" id="GO:0005829">
    <property type="term" value="C:cytosol"/>
    <property type="evidence" value="ECO:0007669"/>
    <property type="project" value="UniProtKB-ARBA"/>
</dbReference>
<dbReference type="Gene3D" id="3.40.50.450">
    <property type="match status" value="1"/>
</dbReference>
<dbReference type="InterPro" id="IPR010666">
    <property type="entry name" value="Znf_GRF"/>
</dbReference>
<dbReference type="FunFam" id="3.40.50.450:FF:000005">
    <property type="entry name" value="CASP-like protein"/>
    <property type="match status" value="1"/>
</dbReference>
<dbReference type="GO" id="GO:0016787">
    <property type="term" value="F:hydrolase activity"/>
    <property type="evidence" value="ECO:0007669"/>
    <property type="project" value="UniProtKB-KW"/>
</dbReference>
<evidence type="ECO:0000256" key="5">
    <source>
        <dbReference type="ARBA" id="ARBA00022771"/>
    </source>
</evidence>
<evidence type="ECO:0000313" key="15">
    <source>
        <dbReference type="EnsemblPlants" id="Bo2g007200.1"/>
    </source>
</evidence>
<dbReference type="InterPro" id="IPR031100">
    <property type="entry name" value="LOG_fam"/>
</dbReference>
<dbReference type="HOGENOM" id="CLU_012390_5_3_1"/>
<dbReference type="InterPro" id="IPR001005">
    <property type="entry name" value="SANT/Myb"/>
</dbReference>
<evidence type="ECO:0000256" key="7">
    <source>
        <dbReference type="ARBA" id="ARBA00022833"/>
    </source>
</evidence>
<dbReference type="eggNOG" id="ENOG502QR5Z">
    <property type="taxonomic scope" value="Eukaryota"/>
</dbReference>
<keyword evidence="6" id="KW-0378">Hydrolase</keyword>
<dbReference type="NCBIfam" id="TIGR00730">
    <property type="entry name" value="Rossman fold protein, TIGR00730 family"/>
    <property type="match status" value="1"/>
</dbReference>
<evidence type="ECO:0000256" key="1">
    <source>
        <dbReference type="ARBA" id="ARBA00006763"/>
    </source>
</evidence>
<keyword evidence="3" id="KW-0203">Cytokinin biosynthesis</keyword>
<dbReference type="GO" id="GO:0005634">
    <property type="term" value="C:nucleus"/>
    <property type="evidence" value="ECO:0007669"/>
    <property type="project" value="UniProtKB-ARBA"/>
</dbReference>
<dbReference type="PANTHER" id="PTHR47150:SF5">
    <property type="entry name" value="OS07G0546750 PROTEIN"/>
    <property type="match status" value="1"/>
</dbReference>
<comment type="similarity">
    <text evidence="1">Belongs to the LOG family.</text>
</comment>
<feature type="domain" description="GRF-type" evidence="14">
    <location>
        <begin position="565"/>
        <end position="606"/>
    </location>
</feature>
<dbReference type="Pfam" id="PF04827">
    <property type="entry name" value="Plant_tran"/>
    <property type="match status" value="1"/>
</dbReference>
<reference evidence="15 16" key="1">
    <citation type="journal article" date="2014" name="Genome Biol.">
        <title>Transcriptome and methylome profiling reveals relics of genome dominance in the mesopolyploid Brassica oleracea.</title>
        <authorList>
            <person name="Parkin I.A."/>
            <person name="Koh C."/>
            <person name="Tang H."/>
            <person name="Robinson S.J."/>
            <person name="Kagale S."/>
            <person name="Clarke W.E."/>
            <person name="Town C.D."/>
            <person name="Nixon J."/>
            <person name="Krishnakumar V."/>
            <person name="Bidwell S.L."/>
            <person name="Denoeud F."/>
            <person name="Belcram H."/>
            <person name="Links M.G."/>
            <person name="Just J."/>
            <person name="Clarke C."/>
            <person name="Bender T."/>
            <person name="Huebert T."/>
            <person name="Mason A.S."/>
            <person name="Pires J.C."/>
            <person name="Barker G."/>
            <person name="Moore J."/>
            <person name="Walley P.G."/>
            <person name="Manoli S."/>
            <person name="Batley J."/>
            <person name="Edwards D."/>
            <person name="Nelson M.N."/>
            <person name="Wang X."/>
            <person name="Paterson A.H."/>
            <person name="King G."/>
            <person name="Bancroft I."/>
            <person name="Chalhoub B."/>
            <person name="Sharpe A.G."/>
        </authorList>
    </citation>
    <scope>NUCLEOTIDE SEQUENCE</scope>
    <source>
        <strain evidence="15 16">cv. TO1000</strain>
    </source>
</reference>
<keyword evidence="4" id="KW-0479">Metal-binding</keyword>
<feature type="compositionally biased region" description="Basic and acidic residues" evidence="12">
    <location>
        <begin position="373"/>
        <end position="383"/>
    </location>
</feature>
<keyword evidence="7" id="KW-0862">Zinc</keyword>
<dbReference type="Gramene" id="Bo2g007200.1">
    <property type="protein sequence ID" value="Bo2g007200.1"/>
    <property type="gene ID" value="Bo2g007200"/>
</dbReference>
<dbReference type="GO" id="GO:0009691">
    <property type="term" value="P:cytokinin biosynthetic process"/>
    <property type="evidence" value="ECO:0007669"/>
    <property type="project" value="UniProtKB-KW"/>
</dbReference>
<accession>A0A0D3AHY6</accession>
<evidence type="ECO:0000256" key="6">
    <source>
        <dbReference type="ARBA" id="ARBA00022801"/>
    </source>
</evidence>
<evidence type="ECO:0000259" key="14">
    <source>
        <dbReference type="PROSITE" id="PS51999"/>
    </source>
</evidence>
<dbReference type="PROSITE" id="PS51999">
    <property type="entry name" value="ZF_GRF"/>
    <property type="match status" value="1"/>
</dbReference>
<dbReference type="Pfam" id="PF03641">
    <property type="entry name" value="Lysine_decarbox"/>
    <property type="match status" value="1"/>
</dbReference>
<evidence type="ECO:0000256" key="4">
    <source>
        <dbReference type="ARBA" id="ARBA00022723"/>
    </source>
</evidence>
<comment type="catalytic activity">
    <reaction evidence="10">
        <text>9-ribosyl-trans-zeatin 5'-phosphate + H2O = trans-zeatin + D-ribose 5-phosphate</text>
        <dbReference type="Rhea" id="RHEA:48564"/>
        <dbReference type="ChEBI" id="CHEBI:15377"/>
        <dbReference type="ChEBI" id="CHEBI:16522"/>
        <dbReference type="ChEBI" id="CHEBI:78346"/>
        <dbReference type="ChEBI" id="CHEBI:87947"/>
        <dbReference type="EC" id="3.2.2.n1"/>
    </reaction>
</comment>
<feature type="compositionally biased region" description="Polar residues" evidence="12">
    <location>
        <begin position="352"/>
        <end position="364"/>
    </location>
</feature>
<dbReference type="GO" id="GO:0008270">
    <property type="term" value="F:zinc ion binding"/>
    <property type="evidence" value="ECO:0007669"/>
    <property type="project" value="UniProtKB-KW"/>
</dbReference>
<dbReference type="SUPFAM" id="SSF102405">
    <property type="entry name" value="MCP/YpsA-like"/>
    <property type="match status" value="1"/>
</dbReference>
<feature type="domain" description="Myb-like" evidence="13">
    <location>
        <begin position="374"/>
        <end position="446"/>
    </location>
</feature>
<feature type="region of interest" description="Disordered" evidence="12">
    <location>
        <begin position="510"/>
        <end position="532"/>
    </location>
</feature>
<evidence type="ECO:0000259" key="13">
    <source>
        <dbReference type="PROSITE" id="PS50090"/>
    </source>
</evidence>
<evidence type="ECO:0000313" key="16">
    <source>
        <dbReference type="Proteomes" id="UP000032141"/>
    </source>
</evidence>
<evidence type="ECO:0000256" key="3">
    <source>
        <dbReference type="ARBA" id="ARBA00022712"/>
    </source>
</evidence>
<dbReference type="EnsemblPlants" id="Bo2g007200.1">
    <property type="protein sequence ID" value="Bo2g007200.1"/>
    <property type="gene ID" value="Bo2g007200"/>
</dbReference>
<evidence type="ECO:0000256" key="9">
    <source>
        <dbReference type="ARBA" id="ARBA00047718"/>
    </source>
</evidence>
<comment type="function">
    <text evidence="8">Cytokinin-activating enzyme working in the direct activation pathway. Phosphoribohydrolase that converts inactive cytokinin nucleotides to the biologically active free-base forms.</text>
</comment>
<evidence type="ECO:0000256" key="11">
    <source>
        <dbReference type="PROSITE-ProRule" id="PRU01343"/>
    </source>
</evidence>
<evidence type="ECO:0000256" key="2">
    <source>
        <dbReference type="ARBA" id="ARBA00012205"/>
    </source>
</evidence>
<evidence type="ECO:0000256" key="10">
    <source>
        <dbReference type="ARBA" id="ARBA00049153"/>
    </source>
</evidence>
<dbReference type="InterPro" id="IPR006912">
    <property type="entry name" value="Harbinger_derived_prot"/>
</dbReference>
<evidence type="ECO:0000256" key="12">
    <source>
        <dbReference type="SAM" id="MobiDB-lite"/>
    </source>
</evidence>